<dbReference type="InterPro" id="IPR012340">
    <property type="entry name" value="NA-bd_OB-fold"/>
</dbReference>
<evidence type="ECO:0008006" key="2">
    <source>
        <dbReference type="Google" id="ProtNLM"/>
    </source>
</evidence>
<dbReference type="EMBL" id="VSSQ01016623">
    <property type="protein sequence ID" value="MPM58157.1"/>
    <property type="molecule type" value="Genomic_DNA"/>
</dbReference>
<gene>
    <name evidence="1" type="ORF">SDC9_104986</name>
</gene>
<reference evidence="1" key="1">
    <citation type="submission" date="2019-08" db="EMBL/GenBank/DDBJ databases">
        <authorList>
            <person name="Kucharzyk K."/>
            <person name="Murdoch R.W."/>
            <person name="Higgins S."/>
            <person name="Loffler F."/>
        </authorList>
    </citation>
    <scope>NUCLEOTIDE SEQUENCE</scope>
</reference>
<dbReference type="SUPFAM" id="SSF50249">
    <property type="entry name" value="Nucleic acid-binding proteins"/>
    <property type="match status" value="1"/>
</dbReference>
<evidence type="ECO:0000313" key="1">
    <source>
        <dbReference type="EMBL" id="MPM58157.1"/>
    </source>
</evidence>
<dbReference type="Gene3D" id="2.40.50.140">
    <property type="entry name" value="Nucleic acid-binding proteins"/>
    <property type="match status" value="1"/>
</dbReference>
<accession>A0A645AYB6</accession>
<sequence>MGSRYVGTVSMVDLVGVFVSLDGGIDCLCSYPKRGRPPRGARVTVRILGIDHDSNRIWGAITHMSTTR</sequence>
<dbReference type="AlphaFoldDB" id="A0A645AYB6"/>
<proteinExistence type="predicted"/>
<protein>
    <recommendedName>
        <fullName evidence="2">S1 motif domain-containing protein</fullName>
    </recommendedName>
</protein>
<comment type="caution">
    <text evidence="1">The sequence shown here is derived from an EMBL/GenBank/DDBJ whole genome shotgun (WGS) entry which is preliminary data.</text>
</comment>
<organism evidence="1">
    <name type="scientific">bioreactor metagenome</name>
    <dbReference type="NCBI Taxonomy" id="1076179"/>
    <lineage>
        <taxon>unclassified sequences</taxon>
        <taxon>metagenomes</taxon>
        <taxon>ecological metagenomes</taxon>
    </lineage>
</organism>
<name>A0A645AYB6_9ZZZZ</name>